<evidence type="ECO:0000256" key="1">
    <source>
        <dbReference type="ARBA" id="ARBA00009080"/>
    </source>
</evidence>
<reference evidence="6 7" key="1">
    <citation type="submission" date="2019-02" db="EMBL/GenBank/DDBJ databases">
        <title>Genomic Encyclopedia of Type Strains, Phase IV (KMG-IV): sequencing the most valuable type-strain genomes for metagenomic binning, comparative biology and taxonomic classification.</title>
        <authorList>
            <person name="Goeker M."/>
        </authorList>
    </citation>
    <scope>NUCLEOTIDE SEQUENCE [LARGE SCALE GENOMIC DNA]</scope>
    <source>
        <strain evidence="6 7">DSM 101727</strain>
    </source>
</reference>
<dbReference type="Gene3D" id="3.40.50.720">
    <property type="entry name" value="NAD(P)-binding Rossmann-like Domain"/>
    <property type="match status" value="1"/>
</dbReference>
<feature type="chain" id="PRO_5039612244" evidence="3">
    <location>
        <begin position="20"/>
        <end position="285"/>
    </location>
</feature>
<comment type="similarity">
    <text evidence="1">Belongs to the HIBADH-related family.</text>
</comment>
<dbReference type="InterPro" id="IPR051265">
    <property type="entry name" value="HIBADH-related_NP60_sf"/>
</dbReference>
<evidence type="ECO:0000259" key="5">
    <source>
        <dbReference type="Pfam" id="PF21761"/>
    </source>
</evidence>
<keyword evidence="7" id="KW-1185">Reference proteome</keyword>
<proteinExistence type="inferred from homology"/>
<accession>A0A4V2ETF0</accession>
<dbReference type="RefSeq" id="WP_130343839.1">
    <property type="nucleotide sequence ID" value="NZ_SGWQ01000003.1"/>
</dbReference>
<evidence type="ECO:0000256" key="3">
    <source>
        <dbReference type="SAM" id="SignalP"/>
    </source>
</evidence>
<dbReference type="Proteomes" id="UP000294257">
    <property type="component" value="Unassembled WGS sequence"/>
</dbReference>
<dbReference type="PANTHER" id="PTHR43580">
    <property type="entry name" value="OXIDOREDUCTASE GLYR1-RELATED"/>
    <property type="match status" value="1"/>
</dbReference>
<name>A0A4V2ETF0_9PSEU</name>
<feature type="signal peptide" evidence="3">
    <location>
        <begin position="1"/>
        <end position="19"/>
    </location>
</feature>
<feature type="domain" description="6-phosphogluconate dehydrogenase NADP-binding" evidence="4">
    <location>
        <begin position="3"/>
        <end position="155"/>
    </location>
</feature>
<dbReference type="InterPro" id="IPR036291">
    <property type="entry name" value="NAD(P)-bd_dom_sf"/>
</dbReference>
<dbReference type="GO" id="GO:0050661">
    <property type="term" value="F:NADP binding"/>
    <property type="evidence" value="ECO:0007669"/>
    <property type="project" value="InterPro"/>
</dbReference>
<dbReference type="OrthoDB" id="9135493at2"/>
<dbReference type="InterPro" id="IPR006115">
    <property type="entry name" value="6PGDH_NADP-bd"/>
</dbReference>
<gene>
    <name evidence="6" type="ORF">EV193_103157</name>
</gene>
<sequence length="285" mass="29510">MMKVSVIGLGLMGAALARAMLADGRSTTVWNRTAARAGALVAEGAVRAGTVADACASDLVIVCVLDHDAVWEVLRDGEAALPGRTLVNLTTGTPAQARAVAVWAAERGITYLDGGIMASPSMIHTPHATVLYSGSEAAFDRHRGTLETLGTTVFLGSDAGHASAYDLAMLCGMYGMLGGLFQGIALAGAEGITPTAFTERLLPFLRATIAFLPDEARAIEAGDHSTKENSLAMQSSGFRTFAAACADAGVPFDLVAPVRDLVDRRVADGFGEDGLSSVVELLRAQ</sequence>
<dbReference type="GO" id="GO:0016491">
    <property type="term" value="F:oxidoreductase activity"/>
    <property type="evidence" value="ECO:0007669"/>
    <property type="project" value="UniProtKB-KW"/>
</dbReference>
<evidence type="ECO:0000256" key="2">
    <source>
        <dbReference type="ARBA" id="ARBA00023002"/>
    </source>
</evidence>
<comment type="caution">
    <text evidence="6">The sequence shown here is derived from an EMBL/GenBank/DDBJ whole genome shotgun (WGS) entry which is preliminary data.</text>
</comment>
<protein>
    <submittedName>
        <fullName evidence="6">3-hydroxyisobutyrate dehydrogenase-like beta-hydroxyacid dehydrogenase</fullName>
    </submittedName>
</protein>
<dbReference type="EMBL" id="SGWQ01000003">
    <property type="protein sequence ID" value="RZS40843.1"/>
    <property type="molecule type" value="Genomic_DNA"/>
</dbReference>
<evidence type="ECO:0000259" key="4">
    <source>
        <dbReference type="Pfam" id="PF03446"/>
    </source>
</evidence>
<dbReference type="Pfam" id="PF03446">
    <property type="entry name" value="NAD_binding_2"/>
    <property type="match status" value="1"/>
</dbReference>
<dbReference type="AlphaFoldDB" id="A0A4V2ETF0"/>
<dbReference type="PIRSF" id="PIRSF000103">
    <property type="entry name" value="HIBADH"/>
    <property type="match status" value="1"/>
</dbReference>
<feature type="domain" description="NADPH-dependent reductive aminase-like C-terminal" evidence="5">
    <location>
        <begin position="158"/>
        <end position="283"/>
    </location>
</feature>
<organism evidence="6 7">
    <name type="scientific">Herbihabitans rhizosphaerae</name>
    <dbReference type="NCBI Taxonomy" id="1872711"/>
    <lineage>
        <taxon>Bacteria</taxon>
        <taxon>Bacillati</taxon>
        <taxon>Actinomycetota</taxon>
        <taxon>Actinomycetes</taxon>
        <taxon>Pseudonocardiales</taxon>
        <taxon>Pseudonocardiaceae</taxon>
        <taxon>Herbihabitans</taxon>
    </lineage>
</organism>
<keyword evidence="2" id="KW-0560">Oxidoreductase</keyword>
<keyword evidence="3" id="KW-0732">Signal</keyword>
<evidence type="ECO:0000313" key="6">
    <source>
        <dbReference type="EMBL" id="RZS40843.1"/>
    </source>
</evidence>
<dbReference type="InterPro" id="IPR013328">
    <property type="entry name" value="6PGD_dom2"/>
</dbReference>
<dbReference type="PANTHER" id="PTHR43580:SF2">
    <property type="entry name" value="CYTOKINE-LIKE NUCLEAR FACTOR N-PAC"/>
    <property type="match status" value="1"/>
</dbReference>
<dbReference type="Pfam" id="PF21761">
    <property type="entry name" value="RedAm-like_C"/>
    <property type="match status" value="1"/>
</dbReference>
<dbReference type="SUPFAM" id="SSF51735">
    <property type="entry name" value="NAD(P)-binding Rossmann-fold domains"/>
    <property type="match status" value="1"/>
</dbReference>
<dbReference type="InterPro" id="IPR015815">
    <property type="entry name" value="HIBADH-related"/>
</dbReference>
<dbReference type="InterPro" id="IPR048666">
    <property type="entry name" value="RedAm-like_C"/>
</dbReference>
<dbReference type="Gene3D" id="1.10.1040.10">
    <property type="entry name" value="N-(1-d-carboxylethyl)-l-norvaline Dehydrogenase, domain 2"/>
    <property type="match status" value="1"/>
</dbReference>
<evidence type="ECO:0000313" key="7">
    <source>
        <dbReference type="Proteomes" id="UP000294257"/>
    </source>
</evidence>